<dbReference type="OrthoDB" id="9784101at2"/>
<accession>A0A4U0EP95</accession>
<evidence type="ECO:0000313" key="5">
    <source>
        <dbReference type="Proteomes" id="UP000307657"/>
    </source>
</evidence>
<feature type="domain" description="Methyltransferase" evidence="3">
    <location>
        <begin position="50"/>
        <end position="146"/>
    </location>
</feature>
<evidence type="ECO:0000259" key="3">
    <source>
        <dbReference type="Pfam" id="PF13649"/>
    </source>
</evidence>
<dbReference type="Gene3D" id="3.40.50.150">
    <property type="entry name" value="Vaccinia Virus protein VP39"/>
    <property type="match status" value="1"/>
</dbReference>
<dbReference type="InterPro" id="IPR041698">
    <property type="entry name" value="Methyltransf_25"/>
</dbReference>
<dbReference type="AlphaFoldDB" id="A0A4U0EP95"/>
<evidence type="ECO:0000313" key="4">
    <source>
        <dbReference type="EMBL" id="TJY33391.1"/>
    </source>
</evidence>
<evidence type="ECO:0000256" key="1">
    <source>
        <dbReference type="ARBA" id="ARBA00022603"/>
    </source>
</evidence>
<gene>
    <name evidence="4" type="ORF">E5167_12890</name>
</gene>
<dbReference type="PANTHER" id="PTHR43861:SF1">
    <property type="entry name" value="TRANS-ACONITATE 2-METHYLTRANSFERASE"/>
    <property type="match status" value="1"/>
</dbReference>
<organism evidence="4 5">
    <name type="scientific">Pontimicrobium aquaticum</name>
    <dbReference type="NCBI Taxonomy" id="2565367"/>
    <lineage>
        <taxon>Bacteria</taxon>
        <taxon>Pseudomonadati</taxon>
        <taxon>Bacteroidota</taxon>
        <taxon>Flavobacteriia</taxon>
        <taxon>Flavobacteriales</taxon>
        <taxon>Flavobacteriaceae</taxon>
        <taxon>Pontimicrobium</taxon>
    </lineage>
</organism>
<evidence type="ECO:0000256" key="2">
    <source>
        <dbReference type="ARBA" id="ARBA00022679"/>
    </source>
</evidence>
<dbReference type="GO" id="GO:0008168">
    <property type="term" value="F:methyltransferase activity"/>
    <property type="evidence" value="ECO:0007669"/>
    <property type="project" value="UniProtKB-KW"/>
</dbReference>
<dbReference type="GO" id="GO:0032259">
    <property type="term" value="P:methylation"/>
    <property type="evidence" value="ECO:0007669"/>
    <property type="project" value="UniProtKB-KW"/>
</dbReference>
<keyword evidence="5" id="KW-1185">Reference proteome</keyword>
<dbReference type="Proteomes" id="UP000307657">
    <property type="component" value="Unassembled WGS sequence"/>
</dbReference>
<dbReference type="InterPro" id="IPR029063">
    <property type="entry name" value="SAM-dependent_MTases_sf"/>
</dbReference>
<proteinExistence type="predicted"/>
<dbReference type="EMBL" id="SUPL01000007">
    <property type="protein sequence ID" value="TJY33391.1"/>
    <property type="molecule type" value="Genomic_DNA"/>
</dbReference>
<dbReference type="RefSeq" id="WP_136844569.1">
    <property type="nucleotide sequence ID" value="NZ_SUPL01000007.1"/>
</dbReference>
<sequence>MKQTTQLLLCFLLPLLSYGQYSQNDWKERDTWMPIDTMFELAGIKEGKHVADIGCHEGYLTIHLANRVSHKGKVYAVDVRNDRLERLKDHLNTRNLNNASVILGDYDNPKLPKETLDVVFIVDTYHEMSDYEQILKHVYNALKPGGKLLILEKLKSRVKHGTRAEQTYAHTLGSNYVKEELIDANFKIINQIDDLGNWQNDEDKVMWLLVAEKPF</sequence>
<name>A0A4U0EP95_9FLAO</name>
<dbReference type="Pfam" id="PF13649">
    <property type="entry name" value="Methyltransf_25"/>
    <property type="match status" value="1"/>
</dbReference>
<protein>
    <submittedName>
        <fullName evidence="4">Methyltransferase domain-containing protein</fullName>
    </submittedName>
</protein>
<keyword evidence="2 4" id="KW-0808">Transferase</keyword>
<comment type="caution">
    <text evidence="4">The sequence shown here is derived from an EMBL/GenBank/DDBJ whole genome shotgun (WGS) entry which is preliminary data.</text>
</comment>
<dbReference type="PANTHER" id="PTHR43861">
    <property type="entry name" value="TRANS-ACONITATE 2-METHYLTRANSFERASE-RELATED"/>
    <property type="match status" value="1"/>
</dbReference>
<dbReference type="SUPFAM" id="SSF53335">
    <property type="entry name" value="S-adenosyl-L-methionine-dependent methyltransferases"/>
    <property type="match status" value="1"/>
</dbReference>
<keyword evidence="1 4" id="KW-0489">Methyltransferase</keyword>
<dbReference type="CDD" id="cd02440">
    <property type="entry name" value="AdoMet_MTases"/>
    <property type="match status" value="1"/>
</dbReference>
<reference evidence="4 5" key="1">
    <citation type="submission" date="2019-04" db="EMBL/GenBank/DDBJ databases">
        <title>Lacinutrix sp. nov., isolated from marine water.</title>
        <authorList>
            <person name="Kim W."/>
        </authorList>
    </citation>
    <scope>NUCLEOTIDE SEQUENCE [LARGE SCALE GENOMIC DNA]</scope>
    <source>
        <strain evidence="4 5">CAU 1491</strain>
    </source>
</reference>